<evidence type="ECO:0000259" key="2">
    <source>
        <dbReference type="SMART" id="SM00839"/>
    </source>
</evidence>
<evidence type="ECO:0000256" key="1">
    <source>
        <dbReference type="ARBA" id="ARBA00023002"/>
    </source>
</evidence>
<name>A0A7Y2RC89_9HYPH</name>
<accession>A0A7Y2RC89</accession>
<dbReference type="Pfam" id="PF00208">
    <property type="entry name" value="ELFV_dehydrog"/>
    <property type="match status" value="1"/>
</dbReference>
<dbReference type="InterPro" id="IPR036291">
    <property type="entry name" value="NAD(P)-bd_dom_sf"/>
</dbReference>
<dbReference type="Gene3D" id="3.40.50.720">
    <property type="entry name" value="NAD(P)-binding Rossmann-like Domain"/>
    <property type="match status" value="1"/>
</dbReference>
<dbReference type="GO" id="GO:0004352">
    <property type="term" value="F:glutamate dehydrogenase (NAD+) activity"/>
    <property type="evidence" value="ECO:0007669"/>
    <property type="project" value="TreeGrafter"/>
</dbReference>
<dbReference type="GO" id="GO:0006538">
    <property type="term" value="P:L-glutamate catabolic process"/>
    <property type="evidence" value="ECO:0007669"/>
    <property type="project" value="TreeGrafter"/>
</dbReference>
<protein>
    <submittedName>
        <fullName evidence="3">Glutamate dehydrogenase</fullName>
    </submittedName>
</protein>
<dbReference type="Proteomes" id="UP000530654">
    <property type="component" value="Unassembled WGS sequence"/>
</dbReference>
<evidence type="ECO:0000313" key="3">
    <source>
        <dbReference type="EMBL" id="NNH68277.1"/>
    </source>
</evidence>
<dbReference type="SUPFAM" id="SSF51735">
    <property type="entry name" value="NAD(P)-binding Rossmann-fold domains"/>
    <property type="match status" value="1"/>
</dbReference>
<evidence type="ECO:0000313" key="4">
    <source>
        <dbReference type="Proteomes" id="UP000530654"/>
    </source>
</evidence>
<dbReference type="PANTHER" id="PTHR11606:SF13">
    <property type="entry name" value="GLUTAMATE DEHYDROGENASE 1, MITOCHONDRIAL"/>
    <property type="match status" value="1"/>
</dbReference>
<dbReference type="AlphaFoldDB" id="A0A7Y2RC89"/>
<feature type="domain" description="Glutamate/phenylalanine/leucine/valine/L-tryptophan dehydrogenase C-terminal" evidence="2">
    <location>
        <begin position="1"/>
        <end position="177"/>
    </location>
</feature>
<dbReference type="EMBL" id="JABEQY010000105">
    <property type="protein sequence ID" value="NNH68277.1"/>
    <property type="molecule type" value="Genomic_DNA"/>
</dbReference>
<organism evidence="3 4">
    <name type="scientific">Rhizobium laguerreae</name>
    <dbReference type="NCBI Taxonomy" id="1076926"/>
    <lineage>
        <taxon>Bacteria</taxon>
        <taxon>Pseudomonadati</taxon>
        <taxon>Pseudomonadota</taxon>
        <taxon>Alphaproteobacteria</taxon>
        <taxon>Hyphomicrobiales</taxon>
        <taxon>Rhizobiaceae</taxon>
        <taxon>Rhizobium/Agrobacterium group</taxon>
        <taxon>Rhizobium</taxon>
    </lineage>
</organism>
<dbReference type="RefSeq" id="WP_409518827.1">
    <property type="nucleotide sequence ID" value="NZ_JABEQY010000105.1"/>
</dbReference>
<dbReference type="InterPro" id="IPR006096">
    <property type="entry name" value="Glu/Leu/Phe/Val/Trp_DH_C"/>
</dbReference>
<dbReference type="SMART" id="SM00839">
    <property type="entry name" value="ELFV_dehydrog"/>
    <property type="match status" value="1"/>
</dbReference>
<proteinExistence type="predicted"/>
<feature type="non-terminal residue" evidence="3">
    <location>
        <position position="1"/>
    </location>
</feature>
<comment type="caution">
    <text evidence="3">The sequence shown here is derived from an EMBL/GenBank/DDBJ whole genome shotgun (WGS) entry which is preliminary data.</text>
</comment>
<gene>
    <name evidence="3" type="ORF">HLI17_34530</name>
</gene>
<dbReference type="PANTHER" id="PTHR11606">
    <property type="entry name" value="GLUTAMATE DEHYDROGENASE"/>
    <property type="match status" value="1"/>
</dbReference>
<reference evidence="3 4" key="1">
    <citation type="submission" date="2020-04" db="EMBL/GenBank/DDBJ databases">
        <title>Rhizobium bacterial biofertilizers improve the content of phenolic compounds of Lactuca sativa L. under non-saline and saline-stress conditions.</title>
        <authorList>
            <person name="Ayuso-Calles M."/>
            <person name="Garcia-Estevez I."/>
            <person name="Jimenez-Gomez A."/>
            <person name="Flores-Felix J.D."/>
            <person name="Escribano-Bailon M."/>
            <person name="Rivas R."/>
        </authorList>
    </citation>
    <scope>NUCLEOTIDE SEQUENCE [LARGE SCALE GENOMIC DNA]</scope>
    <source>
        <strain evidence="3 4">GPTR02</strain>
    </source>
</reference>
<keyword evidence="1" id="KW-0560">Oxidoreductase</keyword>
<sequence>VSDSKGAVYAPAGLNIGELLAAKLDGGSVTSMAGSPGVTLISGDALLAVECEILILAALENMVHKGNAGSIKAGVIVELANGPITPEADEILEAIGAVILPDILANAGGVLVSHFEWVQNRQGDRWTLDQVHARLKTAMERQADAVWAYVRDKNITLRTAAYVLALSRIAAAMEALFKG</sequence>